<sequence>MTVSEKCILEVDIPFNNNFIVEADDFYECFRKLREMDKSITYYCKGARLNVLPSRMARQMTMGMSAYETTRGKPARKEDLVDIFDYEDQGLVLDPERQDEYQKEWFLSLKH</sequence>
<name>A0A1X1EMG0_PANCY</name>
<keyword evidence="2" id="KW-1185">Reference proteome</keyword>
<organism evidence="1 2">
    <name type="scientific">Pantoea cypripedii</name>
    <name type="common">Pectobacterium cypripedii</name>
    <name type="synonym">Erwinia cypripedii</name>
    <dbReference type="NCBI Taxonomy" id="55209"/>
    <lineage>
        <taxon>Bacteria</taxon>
        <taxon>Pseudomonadati</taxon>
        <taxon>Pseudomonadota</taxon>
        <taxon>Gammaproteobacteria</taxon>
        <taxon>Enterobacterales</taxon>
        <taxon>Erwiniaceae</taxon>
        <taxon>Pantoea</taxon>
    </lineage>
</organism>
<gene>
    <name evidence="1" type="ORF">HA50_26795</name>
</gene>
<proteinExistence type="predicted"/>
<reference evidence="1 2" key="1">
    <citation type="journal article" date="2017" name="Antonie Van Leeuwenhoek">
        <title>Phylogenomic resolution of the bacterial genus Pantoea and its relationship with Erwinia and Tatumella.</title>
        <authorList>
            <person name="Palmer M."/>
            <person name="Steenkamp E.T."/>
            <person name="Coetzee M.P."/>
            <person name="Chan W.Y."/>
            <person name="van Zyl E."/>
            <person name="De Maayer P."/>
            <person name="Coutinho T.A."/>
            <person name="Blom J."/>
            <person name="Smits T.H."/>
            <person name="Duffy B."/>
            <person name="Venter S.N."/>
        </authorList>
    </citation>
    <scope>NUCLEOTIDE SEQUENCE [LARGE SCALE GENOMIC DNA]</scope>
    <source>
        <strain evidence="1 2">LMG 2657</strain>
    </source>
</reference>
<dbReference type="EMBL" id="MLJI01000002">
    <property type="protein sequence ID" value="ORM90158.1"/>
    <property type="molecule type" value="Genomic_DNA"/>
</dbReference>
<dbReference type="RefSeq" id="WP_084879887.1">
    <property type="nucleotide sequence ID" value="NZ_JAGGMY010000001.1"/>
</dbReference>
<accession>A0A1X1EMG0</accession>
<dbReference type="OrthoDB" id="775526at2"/>
<evidence type="ECO:0000313" key="2">
    <source>
        <dbReference type="Proteomes" id="UP000193749"/>
    </source>
</evidence>
<protein>
    <submittedName>
        <fullName evidence="1">Uncharacterized protein</fullName>
    </submittedName>
</protein>
<dbReference type="Proteomes" id="UP000193749">
    <property type="component" value="Unassembled WGS sequence"/>
</dbReference>
<dbReference type="AlphaFoldDB" id="A0A1X1EMG0"/>
<evidence type="ECO:0000313" key="1">
    <source>
        <dbReference type="EMBL" id="ORM90158.1"/>
    </source>
</evidence>
<comment type="caution">
    <text evidence="1">The sequence shown here is derived from an EMBL/GenBank/DDBJ whole genome shotgun (WGS) entry which is preliminary data.</text>
</comment>